<dbReference type="Proteomes" id="UP000005234">
    <property type="component" value="Chromosome"/>
</dbReference>
<name>H8KZF2_FRAAD</name>
<feature type="region of interest" description="Disordered" evidence="1">
    <location>
        <begin position="350"/>
        <end position="396"/>
    </location>
</feature>
<dbReference type="HOGENOM" id="CLU_048238_4_0_6"/>
<dbReference type="eggNOG" id="COG3520">
    <property type="taxonomic scope" value="Bacteria"/>
</dbReference>
<dbReference type="EMBL" id="CP003350">
    <property type="protein sequence ID" value="AFC86194.1"/>
    <property type="molecule type" value="Genomic_DNA"/>
</dbReference>
<dbReference type="PANTHER" id="PTHR35564">
    <property type="match status" value="1"/>
</dbReference>
<dbReference type="NCBIfam" id="TIGR03347">
    <property type="entry name" value="VI_chp_1"/>
    <property type="match status" value="1"/>
</dbReference>
<dbReference type="RefSeq" id="WP_014403199.1">
    <property type="nucleotide sequence ID" value="NC_017033.1"/>
</dbReference>
<dbReference type="InterPro" id="IPR010732">
    <property type="entry name" value="T6SS_TssG-like"/>
</dbReference>
<feature type="compositionally biased region" description="Basic and acidic residues" evidence="1">
    <location>
        <begin position="387"/>
        <end position="396"/>
    </location>
</feature>
<dbReference type="PANTHER" id="PTHR35564:SF4">
    <property type="entry name" value="CYTOPLASMIC PROTEIN"/>
    <property type="match status" value="1"/>
</dbReference>
<dbReference type="Pfam" id="PF06996">
    <property type="entry name" value="T6SS_TssG"/>
    <property type="match status" value="1"/>
</dbReference>
<protein>
    <submittedName>
        <fullName evidence="2">Type VI secretion protein, VC_A0111 family</fullName>
    </submittedName>
</protein>
<accession>H8KZF2</accession>
<proteinExistence type="predicted"/>
<keyword evidence="3" id="KW-1185">Reference proteome</keyword>
<sequence length="396" mass="44205">MSAIRQAPAEASAQGLEAFWQQLAQTPYAFDLYHLLRWLDARGDHTVLLGRAARSKGELLRLGQEPSMAFAPSTLASVKPRHGPGLPKVSIFSFGLFGPNGPLPLHLTEFARDRQRNYGDDTLSAFADIFHHRLILLFYRAWADAQATASLDRPDTARFDRHVASLIHLGLPAQRHRDTVPDHVRYFFAGHQVRLSRNPEGLLQMLRGHLQIPVELAEYMPHWIGVTGGSRACLTSRAPALAGGALLGLAVRDVQSSFRLILGPLSWSQYRQFLPLAAGTRLVVDWVRHYLGVELQWDLLLRLAADEVPALRLGEIEVALGWGSWLGRRLTSRSADDLLFCPEDWRSRSDRAHRSRAGSEEVASELQIQSRRNDDTARSPRVAPDQPDDHSQAGIT</sequence>
<dbReference type="AlphaFoldDB" id="H8KZF2"/>
<dbReference type="KEGG" id="fau:Fraau_1789"/>
<evidence type="ECO:0000313" key="3">
    <source>
        <dbReference type="Proteomes" id="UP000005234"/>
    </source>
</evidence>
<dbReference type="OrthoDB" id="1523296at2"/>
<evidence type="ECO:0000256" key="1">
    <source>
        <dbReference type="SAM" id="MobiDB-lite"/>
    </source>
</evidence>
<evidence type="ECO:0000313" key="2">
    <source>
        <dbReference type="EMBL" id="AFC86194.1"/>
    </source>
</evidence>
<reference evidence="2" key="1">
    <citation type="submission" date="2012-02" db="EMBL/GenBank/DDBJ databases">
        <title>The complete genome of Frateuria aurantia DSM 6220.</title>
        <authorList>
            <consortium name="US DOE Joint Genome Institute (JGI-PGF)"/>
            <person name="Lucas S."/>
            <person name="Copeland A."/>
            <person name="Lapidus A."/>
            <person name="Glavina del Rio T."/>
            <person name="Dalin E."/>
            <person name="Tice H."/>
            <person name="Bruce D."/>
            <person name="Goodwin L."/>
            <person name="Pitluck S."/>
            <person name="Peters L."/>
            <person name="Ovchinnikova G."/>
            <person name="Teshima H."/>
            <person name="Kyrpides N."/>
            <person name="Mavromatis K."/>
            <person name="Ivanova N."/>
            <person name="Brettin T."/>
            <person name="Detter J.C."/>
            <person name="Han C."/>
            <person name="Larimer F."/>
            <person name="Land M."/>
            <person name="Hauser L."/>
            <person name="Markowitz V."/>
            <person name="Cheng J.-F."/>
            <person name="Hugenholtz P."/>
            <person name="Woyke T."/>
            <person name="Wu D."/>
            <person name="Brambilla E."/>
            <person name="Klenk H.-P."/>
            <person name="Eisen J.A."/>
        </authorList>
    </citation>
    <scope>NUCLEOTIDE SEQUENCE</scope>
    <source>
        <strain evidence="2">DSM 6220</strain>
    </source>
</reference>
<organism evidence="2 3">
    <name type="scientific">Frateuria aurantia (strain ATCC 33424 / DSM 6220 / KCTC 2777 / LMG 1558 / NBRC 3245 / NCIMB 13370)</name>
    <name type="common">Acetobacter aurantius</name>
    <dbReference type="NCBI Taxonomy" id="767434"/>
    <lineage>
        <taxon>Bacteria</taxon>
        <taxon>Pseudomonadati</taxon>
        <taxon>Pseudomonadota</taxon>
        <taxon>Gammaproteobacteria</taxon>
        <taxon>Lysobacterales</taxon>
        <taxon>Rhodanobacteraceae</taxon>
        <taxon>Frateuria</taxon>
    </lineage>
</organism>
<gene>
    <name evidence="2" type="ordered locus">Fraau_1789</name>
</gene>
<dbReference type="STRING" id="767434.Fraau_1789"/>